<dbReference type="InterPro" id="IPR011032">
    <property type="entry name" value="GroES-like_sf"/>
</dbReference>
<dbReference type="EMBL" id="JACHIT010000002">
    <property type="protein sequence ID" value="MBB5917471.1"/>
    <property type="molecule type" value="Genomic_DNA"/>
</dbReference>
<dbReference type="SUPFAM" id="SSF51735">
    <property type="entry name" value="NAD(P)-binding Rossmann-fold domains"/>
    <property type="match status" value="1"/>
</dbReference>
<dbReference type="InterPro" id="IPR020843">
    <property type="entry name" value="ER"/>
</dbReference>
<dbReference type="PANTHER" id="PTHR43677">
    <property type="entry name" value="SHORT-CHAIN DEHYDROGENASE/REDUCTASE"/>
    <property type="match status" value="1"/>
</dbReference>
<dbReference type="SUPFAM" id="SSF50129">
    <property type="entry name" value="GroES-like"/>
    <property type="match status" value="1"/>
</dbReference>
<name>A0A7W9PJS2_9NOCA</name>
<gene>
    <name evidence="2" type="ORF">BJY24_006383</name>
</gene>
<proteinExistence type="predicted"/>
<comment type="caution">
    <text evidence="2">The sequence shown here is derived from an EMBL/GenBank/DDBJ whole genome shotgun (WGS) entry which is preliminary data.</text>
</comment>
<accession>A0A7W9PJS2</accession>
<dbReference type="SMART" id="SM00829">
    <property type="entry name" value="PKS_ER"/>
    <property type="match status" value="1"/>
</dbReference>
<dbReference type="InterPro" id="IPR013149">
    <property type="entry name" value="ADH-like_C"/>
</dbReference>
<dbReference type="AlphaFoldDB" id="A0A7W9PJS2"/>
<evidence type="ECO:0000313" key="2">
    <source>
        <dbReference type="EMBL" id="MBB5917471.1"/>
    </source>
</evidence>
<dbReference type="Proteomes" id="UP000540412">
    <property type="component" value="Unassembled WGS sequence"/>
</dbReference>
<reference evidence="2 3" key="1">
    <citation type="submission" date="2020-08" db="EMBL/GenBank/DDBJ databases">
        <title>Sequencing the genomes of 1000 actinobacteria strains.</title>
        <authorList>
            <person name="Klenk H.-P."/>
        </authorList>
    </citation>
    <scope>NUCLEOTIDE SEQUENCE [LARGE SCALE GENOMIC DNA]</scope>
    <source>
        <strain evidence="2 3">DSM 43582</strain>
    </source>
</reference>
<dbReference type="CDD" id="cd08270">
    <property type="entry name" value="MDR4"/>
    <property type="match status" value="1"/>
</dbReference>
<dbReference type="InterPro" id="IPR051397">
    <property type="entry name" value="Zn-ADH-like_protein"/>
</dbReference>
<dbReference type="Gene3D" id="3.90.180.10">
    <property type="entry name" value="Medium-chain alcohol dehydrogenases, catalytic domain"/>
    <property type="match status" value="1"/>
</dbReference>
<organism evidence="2 3">
    <name type="scientific">Nocardia transvalensis</name>
    <dbReference type="NCBI Taxonomy" id="37333"/>
    <lineage>
        <taxon>Bacteria</taxon>
        <taxon>Bacillati</taxon>
        <taxon>Actinomycetota</taxon>
        <taxon>Actinomycetes</taxon>
        <taxon>Mycobacteriales</taxon>
        <taxon>Nocardiaceae</taxon>
        <taxon>Nocardia</taxon>
    </lineage>
</organism>
<protein>
    <submittedName>
        <fullName evidence="2">NADPH:quinone reductase-like Zn-dependent oxidoreductase</fullName>
    </submittedName>
</protein>
<keyword evidence="3" id="KW-1185">Reference proteome</keyword>
<dbReference type="GO" id="GO:0043957">
    <property type="term" value="F:acryloyl-CoA reductase (NADPH) activity"/>
    <property type="evidence" value="ECO:0007669"/>
    <property type="project" value="TreeGrafter"/>
</dbReference>
<sequence>MTTTATVRGFITDSTVSDGLRLADDLPERPPKPDEAVLDVRAYAVNYGETRLIEQRPNGFRPGQDVAGVIVTAAGDGSGPPVGTRVVARLDWEGWAERVPAPTGRLAEIPEGVGFEQAATLPVSGLTALRALRVGGSVLGRQVLVTGATGGVGQFAVQLAAAAGATVTAQVSGPERAAEARELGAHRVVTRLDDDALGPFHLVLDAVGGNQLAHAVHRMAAGGKLALYGNVGGPAQLTLADFYSQAWNAELIGFISDTERDNFAEDLALLCGLIAEDRLRPRIGLRLDWTRTPEALRALTDRKVRGKAVLTR</sequence>
<dbReference type="RefSeq" id="WP_063709940.1">
    <property type="nucleotide sequence ID" value="NZ_JACHIT010000002.1"/>
</dbReference>
<evidence type="ECO:0000259" key="1">
    <source>
        <dbReference type="SMART" id="SM00829"/>
    </source>
</evidence>
<dbReference type="PANTHER" id="PTHR43677:SF1">
    <property type="entry name" value="ACRYLYL-COA REDUCTASE ACUI-RELATED"/>
    <property type="match status" value="1"/>
</dbReference>
<dbReference type="Pfam" id="PF00107">
    <property type="entry name" value="ADH_zinc_N"/>
    <property type="match status" value="1"/>
</dbReference>
<feature type="domain" description="Enoyl reductase (ER)" evidence="1">
    <location>
        <begin position="15"/>
        <end position="310"/>
    </location>
</feature>
<dbReference type="InterPro" id="IPR036291">
    <property type="entry name" value="NAD(P)-bd_dom_sf"/>
</dbReference>
<dbReference type="Gene3D" id="3.40.50.720">
    <property type="entry name" value="NAD(P)-binding Rossmann-like Domain"/>
    <property type="match status" value="1"/>
</dbReference>
<evidence type="ECO:0000313" key="3">
    <source>
        <dbReference type="Proteomes" id="UP000540412"/>
    </source>
</evidence>